<organism evidence="1 2">
    <name type="scientific">Hibiscus sabdariffa</name>
    <name type="common">roselle</name>
    <dbReference type="NCBI Taxonomy" id="183260"/>
    <lineage>
        <taxon>Eukaryota</taxon>
        <taxon>Viridiplantae</taxon>
        <taxon>Streptophyta</taxon>
        <taxon>Embryophyta</taxon>
        <taxon>Tracheophyta</taxon>
        <taxon>Spermatophyta</taxon>
        <taxon>Magnoliopsida</taxon>
        <taxon>eudicotyledons</taxon>
        <taxon>Gunneridae</taxon>
        <taxon>Pentapetalae</taxon>
        <taxon>rosids</taxon>
        <taxon>malvids</taxon>
        <taxon>Malvales</taxon>
        <taxon>Malvaceae</taxon>
        <taxon>Malvoideae</taxon>
        <taxon>Hibiscus</taxon>
    </lineage>
</organism>
<protein>
    <submittedName>
        <fullName evidence="1">Uncharacterized protein</fullName>
    </submittedName>
</protein>
<gene>
    <name evidence="1" type="ORF">V6N11_049887</name>
</gene>
<evidence type="ECO:0000313" key="2">
    <source>
        <dbReference type="Proteomes" id="UP001396334"/>
    </source>
</evidence>
<reference evidence="1 2" key="1">
    <citation type="journal article" date="2024" name="G3 (Bethesda)">
        <title>Genome assembly of Hibiscus sabdariffa L. provides insights into metabolisms of medicinal natural products.</title>
        <authorList>
            <person name="Kim T."/>
        </authorList>
    </citation>
    <scope>NUCLEOTIDE SEQUENCE [LARGE SCALE GENOMIC DNA]</scope>
    <source>
        <strain evidence="1">TK-2024</strain>
        <tissue evidence="1">Old leaves</tissue>
    </source>
</reference>
<comment type="caution">
    <text evidence="1">The sequence shown here is derived from an EMBL/GenBank/DDBJ whole genome shotgun (WGS) entry which is preliminary data.</text>
</comment>
<name>A0ABR2T8A0_9ROSI</name>
<keyword evidence="2" id="KW-1185">Reference proteome</keyword>
<dbReference type="PANTHER" id="PTHR12459">
    <property type="entry name" value="TRANSMEMBRANE PROTEIN 135-RELATED"/>
    <property type="match status" value="1"/>
</dbReference>
<dbReference type="PANTHER" id="PTHR12459:SF6">
    <property type="entry name" value="GB|AAD46013.1"/>
    <property type="match status" value="1"/>
</dbReference>
<proteinExistence type="predicted"/>
<dbReference type="Proteomes" id="UP001396334">
    <property type="component" value="Unassembled WGS sequence"/>
</dbReference>
<dbReference type="InterPro" id="IPR026749">
    <property type="entry name" value="Tmem135"/>
</dbReference>
<accession>A0ABR2T8A0</accession>
<evidence type="ECO:0000313" key="1">
    <source>
        <dbReference type="EMBL" id="KAK9033702.1"/>
    </source>
</evidence>
<dbReference type="EMBL" id="JBBPBN010000007">
    <property type="protein sequence ID" value="KAK9033702.1"/>
    <property type="molecule type" value="Genomic_DNA"/>
</dbReference>
<sequence>MMIARRVTRVDIGILLHGLKLARRSSYSSLLDLKQLVSERILIVREEACHIGLLFDGFTGSYHGLRCLLRKWRKKETPANAKFSVNGIFAVDE</sequence>